<dbReference type="GO" id="GO:0009279">
    <property type="term" value="C:cell outer membrane"/>
    <property type="evidence" value="ECO:0007669"/>
    <property type="project" value="UniProtKB-SubCell"/>
</dbReference>
<comment type="subcellular location">
    <subcellularLocation>
        <location evidence="1">Cell outer membrane</location>
    </subcellularLocation>
</comment>
<evidence type="ECO:0000256" key="3">
    <source>
        <dbReference type="ARBA" id="ARBA00022729"/>
    </source>
</evidence>
<dbReference type="Pfam" id="PF07980">
    <property type="entry name" value="SusD_RagB"/>
    <property type="match status" value="1"/>
</dbReference>
<dbReference type="RefSeq" id="WP_182802510.1">
    <property type="nucleotide sequence ID" value="NZ_CP060007.1"/>
</dbReference>
<sequence>MKKIYFVLFVLVTAVSLQSCKKFLVADSPSLTDLEYVFNSEADAKKAVNAVYALFNQDAYTSRLSNNFSGNTDIECGGVSGSPDGARRDIWSFEATPANGDLLTVWNNGYNAINRANECEKGLMEVSLAKDPNNKVYNNLLGEAKTLRALWYYWIMNHWGDVPFKTTPSRAGDNFYLERTGRDTILTFLINDLIAIEPKMSWAEELDFGIERINREFVIGFIARLSLMRGGYWLYPDKTMKRKDDYLKYYEIANTYTKKLMDLKPRALPDYATVFTNVNKYIKPLNSDVLYEVAFHPGFGDVGWNHGVRVDAGTHPYGSGSNYLSLPLTYYHSFDTTDKRLPVTCYLVYFDKDLVQQPSGATSIAPGKWNRLLVPTPLGPSTAKGTGINWPLMRYADILLMFAESENEINGPTAAAQEALRKVRKRAFPESLWADKVETYISTVAGSKQSFFDAIVNERAWEFGGECLRKYDLARWNLYGKKVAESRNTLKQMGIDGNAGTGTYANLPDIMYYKRNSDNSISWYNKYRKATVIPPLKDVPSVGSNPDGYLQVNWTKTMYIPSTNTAGNFVLWTWRGYTDDTGLTPLRYILPLHSGVITSSLGTLKNQYGY</sequence>
<evidence type="ECO:0000256" key="5">
    <source>
        <dbReference type="ARBA" id="ARBA00023237"/>
    </source>
</evidence>
<dbReference type="EMBL" id="CP060007">
    <property type="protein sequence ID" value="QNA44248.1"/>
    <property type="molecule type" value="Genomic_DNA"/>
</dbReference>
<dbReference type="InterPro" id="IPR033985">
    <property type="entry name" value="SusD-like_N"/>
</dbReference>
<evidence type="ECO:0000259" key="6">
    <source>
        <dbReference type="Pfam" id="PF07980"/>
    </source>
</evidence>
<keyword evidence="9" id="KW-1185">Reference proteome</keyword>
<keyword evidence="5" id="KW-0998">Cell outer membrane</keyword>
<comment type="similarity">
    <text evidence="2">Belongs to the SusD family.</text>
</comment>
<name>A0A7G5XFJ5_9BACT</name>
<dbReference type="InterPro" id="IPR011990">
    <property type="entry name" value="TPR-like_helical_dom_sf"/>
</dbReference>
<evidence type="ECO:0000256" key="2">
    <source>
        <dbReference type="ARBA" id="ARBA00006275"/>
    </source>
</evidence>
<evidence type="ECO:0000313" key="8">
    <source>
        <dbReference type="EMBL" id="QNA44248.1"/>
    </source>
</evidence>
<evidence type="ECO:0000313" key="9">
    <source>
        <dbReference type="Proteomes" id="UP000515344"/>
    </source>
</evidence>
<dbReference type="KEGG" id="lacs:H4075_19615"/>
<accession>A0A7G5XFJ5</accession>
<keyword evidence="4" id="KW-0472">Membrane</keyword>
<dbReference type="Pfam" id="PF14322">
    <property type="entry name" value="SusD-like_3"/>
    <property type="match status" value="1"/>
</dbReference>
<organism evidence="8 9">
    <name type="scientific">Lacibacter sediminis</name>
    <dbReference type="NCBI Taxonomy" id="2760713"/>
    <lineage>
        <taxon>Bacteria</taxon>
        <taxon>Pseudomonadati</taxon>
        <taxon>Bacteroidota</taxon>
        <taxon>Chitinophagia</taxon>
        <taxon>Chitinophagales</taxon>
        <taxon>Chitinophagaceae</taxon>
        <taxon>Lacibacter</taxon>
    </lineage>
</organism>
<feature type="domain" description="SusD-like N-terminal" evidence="7">
    <location>
        <begin position="94"/>
        <end position="193"/>
    </location>
</feature>
<evidence type="ECO:0000256" key="1">
    <source>
        <dbReference type="ARBA" id="ARBA00004442"/>
    </source>
</evidence>
<dbReference type="AlphaFoldDB" id="A0A7G5XFJ5"/>
<dbReference type="Proteomes" id="UP000515344">
    <property type="component" value="Chromosome"/>
</dbReference>
<proteinExistence type="inferred from homology"/>
<protein>
    <submittedName>
        <fullName evidence="8">RagB/SusD family nutrient uptake outer membrane protein</fullName>
    </submittedName>
</protein>
<reference evidence="9" key="1">
    <citation type="submission" date="2020-08" db="EMBL/GenBank/DDBJ databases">
        <title>Lacibacter sp. S13-6-6 genome sequencing.</title>
        <authorList>
            <person name="Jin L."/>
        </authorList>
    </citation>
    <scope>NUCLEOTIDE SEQUENCE [LARGE SCALE GENOMIC DNA]</scope>
    <source>
        <strain evidence="9">S13-6-6</strain>
    </source>
</reference>
<dbReference type="PROSITE" id="PS51257">
    <property type="entry name" value="PROKAR_LIPOPROTEIN"/>
    <property type="match status" value="1"/>
</dbReference>
<dbReference type="InterPro" id="IPR012944">
    <property type="entry name" value="SusD_RagB_dom"/>
</dbReference>
<feature type="domain" description="RagB/SusD" evidence="6">
    <location>
        <begin position="362"/>
        <end position="537"/>
    </location>
</feature>
<dbReference type="SUPFAM" id="SSF48452">
    <property type="entry name" value="TPR-like"/>
    <property type="match status" value="1"/>
</dbReference>
<dbReference type="Gene3D" id="1.25.40.390">
    <property type="match status" value="1"/>
</dbReference>
<evidence type="ECO:0000259" key="7">
    <source>
        <dbReference type="Pfam" id="PF14322"/>
    </source>
</evidence>
<gene>
    <name evidence="8" type="ORF">H4075_19615</name>
</gene>
<keyword evidence="3" id="KW-0732">Signal</keyword>
<evidence type="ECO:0000256" key="4">
    <source>
        <dbReference type="ARBA" id="ARBA00023136"/>
    </source>
</evidence>